<sequence>MPGPGTQTTSQPSRASWRNGLPRSQTSCPASADFPSRELESSLHLTLATHTLDRVLHGLIRRWTSPKRNASSSSAPLTTTTSPPSPSRN</sequence>
<feature type="region of interest" description="Disordered" evidence="1">
    <location>
        <begin position="62"/>
        <end position="89"/>
    </location>
</feature>
<dbReference type="AlphaFoldDB" id="A0A8H7YRJ6"/>
<feature type="region of interest" description="Disordered" evidence="1">
    <location>
        <begin position="1"/>
        <end position="34"/>
    </location>
</feature>
<feature type="compositionally biased region" description="Polar residues" evidence="1">
    <location>
        <begin position="1"/>
        <end position="29"/>
    </location>
</feature>
<dbReference type="Proteomes" id="UP000670092">
    <property type="component" value="Unassembled WGS sequence"/>
</dbReference>
<evidence type="ECO:0000313" key="2">
    <source>
        <dbReference type="EMBL" id="KAG5296422.1"/>
    </source>
</evidence>
<gene>
    <name evidence="2" type="ORF">I7I52_07068</name>
</gene>
<evidence type="ECO:0000256" key="1">
    <source>
        <dbReference type="SAM" id="MobiDB-lite"/>
    </source>
</evidence>
<dbReference type="EMBL" id="JAEVHI010000003">
    <property type="protein sequence ID" value="KAG5296422.1"/>
    <property type="molecule type" value="Genomic_DNA"/>
</dbReference>
<protein>
    <submittedName>
        <fullName evidence="2">DUF52 domain-containing protein</fullName>
    </submittedName>
</protein>
<name>A0A8H7YRJ6_AJECA</name>
<comment type="caution">
    <text evidence="2">The sequence shown here is derived from an EMBL/GenBank/DDBJ whole genome shotgun (WGS) entry which is preliminary data.</text>
</comment>
<feature type="compositionally biased region" description="Low complexity" evidence="1">
    <location>
        <begin position="70"/>
        <end position="82"/>
    </location>
</feature>
<accession>A0A8H7YRJ6</accession>
<evidence type="ECO:0000313" key="3">
    <source>
        <dbReference type="Proteomes" id="UP000670092"/>
    </source>
</evidence>
<reference evidence="2 3" key="1">
    <citation type="submission" date="2021-01" db="EMBL/GenBank/DDBJ databases">
        <title>Chromosome-level genome assembly of a human fungal pathogen reveals clustering of transcriptionally co-regulated genes.</title>
        <authorList>
            <person name="Voorhies M."/>
            <person name="Cohen S."/>
            <person name="Shea T.P."/>
            <person name="Petrus S."/>
            <person name="Munoz J.F."/>
            <person name="Poplawski S."/>
            <person name="Goldman W.E."/>
            <person name="Michael T."/>
            <person name="Cuomo C.A."/>
            <person name="Sil A."/>
            <person name="Beyhan S."/>
        </authorList>
    </citation>
    <scope>NUCLEOTIDE SEQUENCE [LARGE SCALE GENOMIC DNA]</scope>
    <source>
        <strain evidence="2 3">G184AR</strain>
    </source>
</reference>
<proteinExistence type="predicted"/>
<dbReference type="OrthoDB" id="10432718at2759"/>
<dbReference type="VEuPathDB" id="FungiDB:I7I52_07068"/>
<organism evidence="2 3">
    <name type="scientific">Ajellomyces capsulatus</name>
    <name type="common">Darling's disease fungus</name>
    <name type="synonym">Histoplasma capsulatum</name>
    <dbReference type="NCBI Taxonomy" id="5037"/>
    <lineage>
        <taxon>Eukaryota</taxon>
        <taxon>Fungi</taxon>
        <taxon>Dikarya</taxon>
        <taxon>Ascomycota</taxon>
        <taxon>Pezizomycotina</taxon>
        <taxon>Eurotiomycetes</taxon>
        <taxon>Eurotiomycetidae</taxon>
        <taxon>Onygenales</taxon>
        <taxon>Ajellomycetaceae</taxon>
        <taxon>Histoplasma</taxon>
    </lineage>
</organism>